<dbReference type="Pfam" id="PF01546">
    <property type="entry name" value="Peptidase_M20"/>
    <property type="match status" value="1"/>
</dbReference>
<dbReference type="NCBIfam" id="TIGR01891">
    <property type="entry name" value="amidohydrolases"/>
    <property type="match status" value="1"/>
</dbReference>
<dbReference type="InterPro" id="IPR011650">
    <property type="entry name" value="Peptidase_M20_dimer"/>
</dbReference>
<keyword evidence="1" id="KW-0464">Manganese</keyword>
<dbReference type="PIRSF" id="PIRSF005962">
    <property type="entry name" value="Pept_M20D_amidohydro"/>
    <property type="match status" value="1"/>
</dbReference>
<reference evidence="3" key="2">
    <citation type="submission" date="2020-09" db="EMBL/GenBank/DDBJ databases">
        <authorList>
            <person name="Sun Q."/>
            <person name="Zhou Y."/>
        </authorList>
    </citation>
    <scope>NUCLEOTIDE SEQUENCE</scope>
    <source>
        <strain evidence="3">CGMCC 1.12360</strain>
    </source>
</reference>
<dbReference type="Gene3D" id="3.30.70.360">
    <property type="match status" value="1"/>
</dbReference>
<feature type="binding site" evidence="1">
    <location>
        <position position="364"/>
    </location>
    <ligand>
        <name>Mn(2+)</name>
        <dbReference type="ChEBI" id="CHEBI:29035"/>
        <label>2</label>
    </ligand>
</feature>
<dbReference type="PANTHER" id="PTHR11014">
    <property type="entry name" value="PEPTIDASE M20 FAMILY MEMBER"/>
    <property type="match status" value="1"/>
</dbReference>
<reference evidence="3" key="1">
    <citation type="journal article" date="2014" name="Int. J. Syst. Evol. Microbiol.">
        <title>Complete genome sequence of Corynebacterium casei LMG S-19264T (=DSM 44701T), isolated from a smear-ripened cheese.</title>
        <authorList>
            <consortium name="US DOE Joint Genome Institute (JGI-PGF)"/>
            <person name="Walter F."/>
            <person name="Albersmeier A."/>
            <person name="Kalinowski J."/>
            <person name="Ruckert C."/>
        </authorList>
    </citation>
    <scope>NUCLEOTIDE SEQUENCE</scope>
    <source>
        <strain evidence="3">CGMCC 1.12360</strain>
    </source>
</reference>
<dbReference type="EMBL" id="BMEV01000026">
    <property type="protein sequence ID" value="GFZ75603.1"/>
    <property type="molecule type" value="Genomic_DNA"/>
</dbReference>
<dbReference type="SUPFAM" id="SSF53187">
    <property type="entry name" value="Zn-dependent exopeptidases"/>
    <property type="match status" value="1"/>
</dbReference>
<evidence type="ECO:0000259" key="2">
    <source>
        <dbReference type="Pfam" id="PF07687"/>
    </source>
</evidence>
<dbReference type="GO" id="GO:0046872">
    <property type="term" value="F:metal ion binding"/>
    <property type="evidence" value="ECO:0007669"/>
    <property type="project" value="UniProtKB-KW"/>
</dbReference>
<comment type="cofactor">
    <cofactor evidence="1">
        <name>Mn(2+)</name>
        <dbReference type="ChEBI" id="CHEBI:29035"/>
    </cofactor>
    <text evidence="1">The Mn(2+) ion enhances activity.</text>
</comment>
<dbReference type="Gene3D" id="3.40.630.10">
    <property type="entry name" value="Zn peptidases"/>
    <property type="match status" value="1"/>
</dbReference>
<sequence length="426" mass="47044">MLAKALTIQEKLKEWRRHLHMHPELSFQEAETAKYVESILRNYKNVKVEKGVGYPTAIVASIHAGNGPVFAIRADMDALPIQEENEVDYKSIVPGVMHACGHDAHTAILLGAVHLLSEYFEQNQIQGTVKFLFQPAEEHVDEHGLSGAAYMVRAGVLDDSDGVIALHMNPESPYGEVWIHDGYSMSNVDVFRGEIKASGGHGAYPHLGTDPIYMLSLVLQHIYSLTGRRLSPLDAGVVSVGKIQSGATSNVIPSSVNIEGTIRSFKPEVRKKLFSEVENAFSIVKNFGGEYDLQFIQEDPALYNDPEINRLLKEVIHSLQPDIDITDKPFGLGGEDFAHMTRKKPGAMFFLGCSLMDDKVRNLHTPHFNIDERVLPLGAAIFAETAIRFLTRKNAENRGGVGCAASQSNKFGKHENGLIPSLGRHR</sequence>
<dbReference type="PANTHER" id="PTHR11014:SF63">
    <property type="entry name" value="METALLOPEPTIDASE, PUTATIVE (AFU_ORTHOLOGUE AFUA_6G09600)-RELATED"/>
    <property type="match status" value="1"/>
</dbReference>
<dbReference type="GO" id="GO:0016787">
    <property type="term" value="F:hydrolase activity"/>
    <property type="evidence" value="ECO:0007669"/>
    <property type="project" value="InterPro"/>
</dbReference>
<protein>
    <submittedName>
        <fullName evidence="3">Amidohydrolase</fullName>
    </submittedName>
</protein>
<dbReference type="Pfam" id="PF07687">
    <property type="entry name" value="M20_dimer"/>
    <property type="match status" value="1"/>
</dbReference>
<dbReference type="SUPFAM" id="SSF55031">
    <property type="entry name" value="Bacterial exopeptidase dimerisation domain"/>
    <property type="match status" value="1"/>
</dbReference>
<dbReference type="InterPro" id="IPR002933">
    <property type="entry name" value="Peptidase_M20"/>
</dbReference>
<feature type="binding site" evidence="1">
    <location>
        <position position="138"/>
    </location>
    <ligand>
        <name>Mn(2+)</name>
        <dbReference type="ChEBI" id="CHEBI:29035"/>
        <label>2</label>
    </ligand>
</feature>
<dbReference type="Proteomes" id="UP000602050">
    <property type="component" value="Unassembled WGS sequence"/>
</dbReference>
<evidence type="ECO:0000313" key="3">
    <source>
        <dbReference type="EMBL" id="GFZ75603.1"/>
    </source>
</evidence>
<dbReference type="InterPro" id="IPR036264">
    <property type="entry name" value="Bact_exopeptidase_dim_dom"/>
</dbReference>
<evidence type="ECO:0000313" key="4">
    <source>
        <dbReference type="Proteomes" id="UP000602050"/>
    </source>
</evidence>
<proteinExistence type="predicted"/>
<organism evidence="3 4">
    <name type="scientific">Compostibacillus humi</name>
    <dbReference type="NCBI Taxonomy" id="1245525"/>
    <lineage>
        <taxon>Bacteria</taxon>
        <taxon>Bacillati</taxon>
        <taxon>Bacillota</taxon>
        <taxon>Bacilli</taxon>
        <taxon>Bacillales</taxon>
        <taxon>Bacillaceae</taxon>
        <taxon>Compostibacillus</taxon>
    </lineage>
</organism>
<dbReference type="InterPro" id="IPR017439">
    <property type="entry name" value="Amidohydrolase"/>
</dbReference>
<dbReference type="AlphaFoldDB" id="A0A8J2TLR6"/>
<feature type="binding site" evidence="1">
    <location>
        <position position="167"/>
    </location>
    <ligand>
        <name>Mn(2+)</name>
        <dbReference type="ChEBI" id="CHEBI:29035"/>
        <label>2</label>
    </ligand>
</feature>
<gene>
    <name evidence="3" type="ORF">GCM10010978_16470</name>
</gene>
<accession>A0A8J2TLR6</accession>
<feature type="domain" description="Peptidase M20 dimerisation" evidence="2">
    <location>
        <begin position="194"/>
        <end position="281"/>
    </location>
</feature>
<keyword evidence="1" id="KW-0479">Metal-binding</keyword>
<feature type="binding site" evidence="1">
    <location>
        <position position="102"/>
    </location>
    <ligand>
        <name>Mn(2+)</name>
        <dbReference type="ChEBI" id="CHEBI:29035"/>
        <label>2</label>
    </ligand>
</feature>
<keyword evidence="4" id="KW-1185">Reference proteome</keyword>
<comment type="caution">
    <text evidence="3">The sequence shown here is derived from an EMBL/GenBank/DDBJ whole genome shotgun (WGS) entry which is preliminary data.</text>
</comment>
<feature type="binding site" evidence="1">
    <location>
        <position position="100"/>
    </location>
    <ligand>
        <name>Mn(2+)</name>
        <dbReference type="ChEBI" id="CHEBI:29035"/>
        <label>2</label>
    </ligand>
</feature>
<name>A0A8J2TLR6_9BACI</name>
<evidence type="ECO:0000256" key="1">
    <source>
        <dbReference type="PIRSR" id="PIRSR005962-1"/>
    </source>
</evidence>